<evidence type="ECO:0000256" key="2">
    <source>
        <dbReference type="SAM" id="MobiDB-lite"/>
    </source>
</evidence>
<keyword evidence="1" id="KW-0393">Immunoglobulin domain</keyword>
<dbReference type="InterPro" id="IPR013151">
    <property type="entry name" value="Immunoglobulin_dom"/>
</dbReference>
<evidence type="ECO:0000256" key="3">
    <source>
        <dbReference type="SAM" id="Phobius"/>
    </source>
</evidence>
<keyword evidence="3" id="KW-0472">Membrane</keyword>
<keyword evidence="5" id="KW-1185">Reference proteome</keyword>
<keyword evidence="3" id="KW-0812">Transmembrane</keyword>
<dbReference type="GeneID" id="129605026"/>
<dbReference type="Proteomes" id="UP000515150">
    <property type="component" value="Chromosome 2"/>
</dbReference>
<dbReference type="RefSeq" id="XP_055370075.1">
    <property type="nucleotide sequence ID" value="XM_055514100.1"/>
</dbReference>
<dbReference type="SUPFAM" id="SSF48726">
    <property type="entry name" value="Immunoglobulin"/>
    <property type="match status" value="1"/>
</dbReference>
<dbReference type="Gene3D" id="2.60.40.10">
    <property type="entry name" value="Immunoglobulins"/>
    <property type="match status" value="1"/>
</dbReference>
<dbReference type="KEGG" id="bspl:129605026"/>
<gene>
    <name evidence="6" type="primary">LOC129605026</name>
</gene>
<protein>
    <submittedName>
        <fullName evidence="6">Uncharacterized protein LOC129605026</fullName>
    </submittedName>
</protein>
<dbReference type="InterPro" id="IPR013783">
    <property type="entry name" value="Ig-like_fold"/>
</dbReference>
<proteinExistence type="predicted"/>
<accession>A0A9W2Y865</accession>
<evidence type="ECO:0000259" key="4">
    <source>
        <dbReference type="Pfam" id="PF00047"/>
    </source>
</evidence>
<dbReference type="AlphaFoldDB" id="A0A9W2Y865"/>
<dbReference type="Pfam" id="PF00047">
    <property type="entry name" value="ig"/>
    <property type="match status" value="1"/>
</dbReference>
<sequence>MHACSRPILVWKLQTSGEGQHRYLHLRQQHLISFSDIPPVVLYNLTQLLFIISLFTDLLLQPIISVSSMNGVSQSHQQGFQVFRGFSFTISCSIQPQYPGGSFHLTFTSSSSTAEHNYTQPAVNDSTHFPFPVAEPAHQGTYTCVYQVYVFSQNFSFESGRLPVIVSDPPEFPLKVVILPFTLLLLSATLYFYCKTTRGQTSNRQEDTEPGVGAAEEEVDVQGVQATPSGI</sequence>
<dbReference type="OrthoDB" id="8960934at2759"/>
<feature type="domain" description="Immunoglobulin-like beta-sandwich" evidence="4">
    <location>
        <begin position="82"/>
        <end position="148"/>
    </location>
</feature>
<keyword evidence="3" id="KW-1133">Transmembrane helix</keyword>
<dbReference type="InterPro" id="IPR036179">
    <property type="entry name" value="Ig-like_dom_sf"/>
</dbReference>
<organism evidence="5 6">
    <name type="scientific">Betta splendens</name>
    <name type="common">Siamese fighting fish</name>
    <dbReference type="NCBI Taxonomy" id="158456"/>
    <lineage>
        <taxon>Eukaryota</taxon>
        <taxon>Metazoa</taxon>
        <taxon>Chordata</taxon>
        <taxon>Craniata</taxon>
        <taxon>Vertebrata</taxon>
        <taxon>Euteleostomi</taxon>
        <taxon>Actinopterygii</taxon>
        <taxon>Neopterygii</taxon>
        <taxon>Teleostei</taxon>
        <taxon>Neoteleostei</taxon>
        <taxon>Acanthomorphata</taxon>
        <taxon>Anabantaria</taxon>
        <taxon>Anabantiformes</taxon>
        <taxon>Anabantoidei</taxon>
        <taxon>Osphronemidae</taxon>
        <taxon>Betta</taxon>
    </lineage>
</organism>
<evidence type="ECO:0000256" key="1">
    <source>
        <dbReference type="ARBA" id="ARBA00023319"/>
    </source>
</evidence>
<evidence type="ECO:0000313" key="5">
    <source>
        <dbReference type="Proteomes" id="UP000515150"/>
    </source>
</evidence>
<reference evidence="6" key="1">
    <citation type="submission" date="2025-08" db="UniProtKB">
        <authorList>
            <consortium name="RefSeq"/>
        </authorList>
    </citation>
    <scope>IDENTIFICATION</scope>
</reference>
<evidence type="ECO:0000313" key="6">
    <source>
        <dbReference type="RefSeq" id="XP_055370075.1"/>
    </source>
</evidence>
<feature type="transmembrane region" description="Helical" evidence="3">
    <location>
        <begin position="172"/>
        <end position="193"/>
    </location>
</feature>
<feature type="region of interest" description="Disordered" evidence="2">
    <location>
        <begin position="201"/>
        <end position="231"/>
    </location>
</feature>
<name>A0A9W2Y865_BETSP</name>